<organism evidence="2 3">
    <name type="scientific">Sphingomonas abaci</name>
    <dbReference type="NCBI Taxonomy" id="237611"/>
    <lineage>
        <taxon>Bacteria</taxon>
        <taxon>Pseudomonadati</taxon>
        <taxon>Pseudomonadota</taxon>
        <taxon>Alphaproteobacteria</taxon>
        <taxon>Sphingomonadales</taxon>
        <taxon>Sphingomonadaceae</taxon>
        <taxon>Sphingomonas</taxon>
    </lineage>
</organism>
<dbReference type="AlphaFoldDB" id="A0A7W7AH30"/>
<keyword evidence="1" id="KW-1133">Transmembrane helix</keyword>
<feature type="transmembrane region" description="Helical" evidence="1">
    <location>
        <begin position="31"/>
        <end position="48"/>
    </location>
</feature>
<accession>A0A7W7AH30</accession>
<dbReference type="EMBL" id="JACHNY010000002">
    <property type="protein sequence ID" value="MBB4616897.1"/>
    <property type="molecule type" value="Genomic_DNA"/>
</dbReference>
<evidence type="ECO:0000313" key="3">
    <source>
        <dbReference type="Proteomes" id="UP000574769"/>
    </source>
</evidence>
<dbReference type="Proteomes" id="UP000574769">
    <property type="component" value="Unassembled WGS sequence"/>
</dbReference>
<keyword evidence="1" id="KW-0812">Transmembrane</keyword>
<keyword evidence="1" id="KW-0472">Membrane</keyword>
<sequence length="153" mass="17338">MAEKLIYLALCVAALGFAAHARVDQRRPAVTLAAMVLGNWLLCEWTYHAPAVVQRHAVEIWMMIDTLLGMAAIVFVNRFWFGWTIWALATTQVCFHLVHPLLSTSTYLFWLDKLLLAQLACFFMVGQNGVRDRLFAGFDLRRLVRAASEAARP</sequence>
<gene>
    <name evidence="2" type="ORF">GGQ96_001017</name>
</gene>
<evidence type="ECO:0000256" key="1">
    <source>
        <dbReference type="SAM" id="Phobius"/>
    </source>
</evidence>
<proteinExistence type="predicted"/>
<evidence type="ECO:0000313" key="2">
    <source>
        <dbReference type="EMBL" id="MBB4616897.1"/>
    </source>
</evidence>
<dbReference type="RefSeq" id="WP_184112288.1">
    <property type="nucleotide sequence ID" value="NZ_JACHNY010000002.1"/>
</dbReference>
<name>A0A7W7AH30_9SPHN</name>
<comment type="caution">
    <text evidence="2">The sequence shown here is derived from an EMBL/GenBank/DDBJ whole genome shotgun (WGS) entry which is preliminary data.</text>
</comment>
<protein>
    <submittedName>
        <fullName evidence="2">Uncharacterized protein</fullName>
    </submittedName>
</protein>
<reference evidence="2 3" key="1">
    <citation type="submission" date="2020-08" db="EMBL/GenBank/DDBJ databases">
        <title>Genomic Encyclopedia of Type Strains, Phase IV (KMG-IV): sequencing the most valuable type-strain genomes for metagenomic binning, comparative biology and taxonomic classification.</title>
        <authorList>
            <person name="Goeker M."/>
        </authorList>
    </citation>
    <scope>NUCLEOTIDE SEQUENCE [LARGE SCALE GENOMIC DNA]</scope>
    <source>
        <strain evidence="2 3">DSM 15867</strain>
    </source>
</reference>
<keyword evidence="3" id="KW-1185">Reference proteome</keyword>
<feature type="transmembrane region" description="Helical" evidence="1">
    <location>
        <begin position="60"/>
        <end position="81"/>
    </location>
</feature>